<name>A0A1U8LVW9_GOSHI</name>
<dbReference type="GO" id="GO:0003677">
    <property type="term" value="F:DNA binding"/>
    <property type="evidence" value="ECO:0007669"/>
    <property type="project" value="InterPro"/>
</dbReference>
<dbReference type="AlphaFoldDB" id="A0A1U8LVW9"/>
<evidence type="ECO:0000256" key="1">
    <source>
        <dbReference type="ARBA" id="ARBA00004123"/>
    </source>
</evidence>
<feature type="region of interest" description="Disordered" evidence="3">
    <location>
        <begin position="134"/>
        <end position="183"/>
    </location>
</feature>
<dbReference type="GeneID" id="107931354"/>
<protein>
    <submittedName>
        <fullName evidence="5">Uncharacterized protein isoform X2</fullName>
    </submittedName>
</protein>
<reference evidence="4" key="1">
    <citation type="journal article" date="2020" name="Nat. Genet.">
        <title>Genomic diversifications of five Gossypium allopolyploid species and their impact on cotton improvement.</title>
        <authorList>
            <person name="Chen Z.J."/>
            <person name="Sreedasyam A."/>
            <person name="Ando A."/>
            <person name="Song Q."/>
            <person name="De Santiago L.M."/>
            <person name="Hulse-Kemp A.M."/>
            <person name="Ding M."/>
            <person name="Ye W."/>
            <person name="Kirkbride R.C."/>
            <person name="Jenkins J."/>
            <person name="Plott C."/>
            <person name="Lovell J."/>
            <person name="Lin Y.M."/>
            <person name="Vaughn R."/>
            <person name="Liu B."/>
            <person name="Simpson S."/>
            <person name="Scheffler B.E."/>
            <person name="Wen L."/>
            <person name="Saski C.A."/>
            <person name="Grover C.E."/>
            <person name="Hu G."/>
            <person name="Conover J.L."/>
            <person name="Carlson J.W."/>
            <person name="Shu S."/>
            <person name="Boston L.B."/>
            <person name="Williams M."/>
            <person name="Peterson D.G."/>
            <person name="McGee K."/>
            <person name="Jones D.C."/>
            <person name="Wendel J.F."/>
            <person name="Stelly D.M."/>
            <person name="Grimwood J."/>
            <person name="Schmutz J."/>
        </authorList>
    </citation>
    <scope>NUCLEOTIDE SEQUENCE [LARGE SCALE GENOMIC DNA]</scope>
    <source>
        <strain evidence="4">cv. TM-1</strain>
    </source>
</reference>
<evidence type="ECO:0000313" key="4">
    <source>
        <dbReference type="Proteomes" id="UP000818029"/>
    </source>
</evidence>
<evidence type="ECO:0000313" key="5">
    <source>
        <dbReference type="RefSeq" id="XP_016718725.1"/>
    </source>
</evidence>
<organism evidence="4 5">
    <name type="scientific">Gossypium hirsutum</name>
    <name type="common">Upland cotton</name>
    <name type="synonym">Gossypium mexicanum</name>
    <dbReference type="NCBI Taxonomy" id="3635"/>
    <lineage>
        <taxon>Eukaryota</taxon>
        <taxon>Viridiplantae</taxon>
        <taxon>Streptophyta</taxon>
        <taxon>Embryophyta</taxon>
        <taxon>Tracheophyta</taxon>
        <taxon>Spermatophyta</taxon>
        <taxon>Magnoliopsida</taxon>
        <taxon>eudicotyledons</taxon>
        <taxon>Gunneridae</taxon>
        <taxon>Pentapetalae</taxon>
        <taxon>rosids</taxon>
        <taxon>malvids</taxon>
        <taxon>Malvales</taxon>
        <taxon>Malvaceae</taxon>
        <taxon>Malvoideae</taxon>
        <taxon>Gossypium</taxon>
    </lineage>
</organism>
<sequence length="312" mass="36535">MPKSKKIEGQRLVMKERIVGDNESDAIGGKEIRNLDHAVSQFVYEGDHGEEKVLKEPEIVRKRNGKRKKGYVQVRKVSPYFQGNCERQLKSITQVVYKGCSNEKLLKEGENFSKQNRKQRRMDAEVVKVSPYFQSSEEKQKKTSENQKIKPRVLKQSPYFQKNNESLRKPRKTDEVKPLLSASQKRDEAYQRKTVDNTWIPPRSDAPLLQEDHTHDPWRVLVICMLLNRTTGNQFKGQHFPEVFCNKAGFYIKKLYLLWPLIKIDLHCEVMFLFVIEGLKLGFENKRNNDRKKCSVFVWFVRGLCFNKPALG</sequence>
<dbReference type="GO" id="GO:0005634">
    <property type="term" value="C:nucleus"/>
    <property type="evidence" value="ECO:0007669"/>
    <property type="project" value="UniProtKB-SubCell"/>
</dbReference>
<dbReference type="PANTHER" id="PTHR15074:SF0">
    <property type="entry name" value="METHYL-CPG-BINDING DOMAIN PROTEIN 4-LIKE PROTEIN"/>
    <property type="match status" value="1"/>
</dbReference>
<feature type="compositionally biased region" description="Basic and acidic residues" evidence="3">
    <location>
        <begin position="165"/>
        <end position="177"/>
    </location>
</feature>
<keyword evidence="2" id="KW-0539">Nucleus</keyword>
<dbReference type="PANTHER" id="PTHR15074">
    <property type="entry name" value="METHYL-CPG-BINDING PROTEIN"/>
    <property type="match status" value="1"/>
</dbReference>
<accession>A0A1U8LVW9</accession>
<keyword evidence="4" id="KW-1185">Reference proteome</keyword>
<dbReference type="Proteomes" id="UP000818029">
    <property type="component" value="Chromosome D09"/>
</dbReference>
<evidence type="ECO:0000256" key="3">
    <source>
        <dbReference type="SAM" id="MobiDB-lite"/>
    </source>
</evidence>
<feature type="compositionally biased region" description="Basic and acidic residues" evidence="3">
    <location>
        <begin position="136"/>
        <end position="148"/>
    </location>
</feature>
<comment type="subcellular location">
    <subcellularLocation>
        <location evidence="1">Nucleus</location>
    </subcellularLocation>
</comment>
<proteinExistence type="predicted"/>
<dbReference type="Gene3D" id="1.10.340.30">
    <property type="entry name" value="Hypothetical protein, domain 2"/>
    <property type="match status" value="1"/>
</dbReference>
<evidence type="ECO:0000256" key="2">
    <source>
        <dbReference type="ARBA" id="ARBA00023242"/>
    </source>
</evidence>
<dbReference type="InterPro" id="IPR045138">
    <property type="entry name" value="MeCP2/MBD4"/>
</dbReference>
<reference evidence="5" key="2">
    <citation type="submission" date="2025-08" db="UniProtKB">
        <authorList>
            <consortium name="RefSeq"/>
        </authorList>
    </citation>
    <scope>IDENTIFICATION</scope>
</reference>
<dbReference type="RefSeq" id="XP_016718725.1">
    <property type="nucleotide sequence ID" value="XM_016863236.2"/>
</dbReference>
<gene>
    <name evidence="5" type="primary">LOC107931354</name>
</gene>